<dbReference type="NCBIfam" id="TIGR00195">
    <property type="entry name" value="exoDNase_III"/>
    <property type="match status" value="1"/>
</dbReference>
<dbReference type="SUPFAM" id="SSF56219">
    <property type="entry name" value="DNase I-like"/>
    <property type="match status" value="1"/>
</dbReference>
<dbReference type="InterPro" id="IPR020848">
    <property type="entry name" value="AP_endonuclease_F1_CS"/>
</dbReference>
<comment type="cofactor">
    <cofactor evidence="2">
        <name>Mg(2+)</name>
        <dbReference type="ChEBI" id="CHEBI:18420"/>
    </cofactor>
</comment>
<comment type="cofactor">
    <cofactor evidence="1">
        <name>Mn(2+)</name>
        <dbReference type="ChEBI" id="CHEBI:29035"/>
    </cofactor>
</comment>
<dbReference type="PANTHER" id="PTHR43250">
    <property type="entry name" value="EXODEOXYRIBONUCLEASE III"/>
    <property type="match status" value="1"/>
</dbReference>
<dbReference type="GO" id="GO:0008311">
    <property type="term" value="F:double-stranded DNA 3'-5' DNA exonuclease activity"/>
    <property type="evidence" value="ECO:0007669"/>
    <property type="project" value="UniProtKB-EC"/>
</dbReference>
<dbReference type="RefSeq" id="WP_275822069.1">
    <property type="nucleotide sequence ID" value="NZ_JARHUD010000004.1"/>
</dbReference>
<dbReference type="NCBIfam" id="TIGR00633">
    <property type="entry name" value="xth"/>
    <property type="match status" value="1"/>
</dbReference>
<gene>
    <name evidence="8" type="primary">xth</name>
    <name evidence="8" type="ORF">P2G67_08675</name>
</gene>
<evidence type="ECO:0000256" key="4">
    <source>
        <dbReference type="ARBA" id="ARBA00022723"/>
    </source>
</evidence>
<dbReference type="Gene3D" id="3.60.10.10">
    <property type="entry name" value="Endonuclease/exonuclease/phosphatase"/>
    <property type="match status" value="1"/>
</dbReference>
<reference evidence="8 9" key="1">
    <citation type="submission" date="2023-03" db="EMBL/GenBank/DDBJ databases">
        <title>Fodinicurvata sp. CAU 1616 isolated from sea sendiment.</title>
        <authorList>
            <person name="Kim W."/>
        </authorList>
    </citation>
    <scope>NUCLEOTIDE SEQUENCE [LARGE SCALE GENOMIC DNA]</scope>
    <source>
        <strain evidence="8 9">CAU 1616</strain>
    </source>
</reference>
<dbReference type="InterPro" id="IPR036691">
    <property type="entry name" value="Endo/exonu/phosph_ase_sf"/>
</dbReference>
<keyword evidence="5 8" id="KW-0378">Hydrolase</keyword>
<dbReference type="EMBL" id="JARHUD010000004">
    <property type="protein sequence ID" value="MDF2096047.1"/>
    <property type="molecule type" value="Genomic_DNA"/>
</dbReference>
<dbReference type="PROSITE" id="PS00726">
    <property type="entry name" value="AP_NUCLEASE_F1_1"/>
    <property type="match status" value="1"/>
</dbReference>
<evidence type="ECO:0000256" key="1">
    <source>
        <dbReference type="ARBA" id="ARBA00001936"/>
    </source>
</evidence>
<dbReference type="EC" id="3.1.11.2" evidence="8"/>
<evidence type="ECO:0000313" key="9">
    <source>
        <dbReference type="Proteomes" id="UP001215503"/>
    </source>
</evidence>
<dbReference type="InterPro" id="IPR005135">
    <property type="entry name" value="Endo/exonuclease/phosphatase"/>
</dbReference>
<dbReference type="CDD" id="cd09086">
    <property type="entry name" value="ExoIII-like_AP-endo"/>
    <property type="match status" value="1"/>
</dbReference>
<keyword evidence="9" id="KW-1185">Reference proteome</keyword>
<evidence type="ECO:0000259" key="7">
    <source>
        <dbReference type="Pfam" id="PF03372"/>
    </source>
</evidence>
<evidence type="ECO:0000313" key="8">
    <source>
        <dbReference type="EMBL" id="MDF2096047.1"/>
    </source>
</evidence>
<evidence type="ECO:0000256" key="6">
    <source>
        <dbReference type="ARBA" id="ARBA00022842"/>
    </source>
</evidence>
<evidence type="ECO:0000256" key="5">
    <source>
        <dbReference type="ARBA" id="ARBA00022801"/>
    </source>
</evidence>
<dbReference type="Pfam" id="PF03372">
    <property type="entry name" value="Exo_endo_phos"/>
    <property type="match status" value="1"/>
</dbReference>
<dbReference type="InterPro" id="IPR037493">
    <property type="entry name" value="ExoIII-like"/>
</dbReference>
<keyword evidence="4" id="KW-0479">Metal-binding</keyword>
<dbReference type="PROSITE" id="PS51435">
    <property type="entry name" value="AP_NUCLEASE_F1_4"/>
    <property type="match status" value="1"/>
</dbReference>
<protein>
    <submittedName>
        <fullName evidence="8">Exodeoxyribonuclease III</fullName>
        <ecNumber evidence="8">3.1.11.2</ecNumber>
    </submittedName>
</protein>
<comment type="similarity">
    <text evidence="3">Belongs to the DNA repair enzymes AP/ExoA family.</text>
</comment>
<proteinExistence type="inferred from homology"/>
<comment type="caution">
    <text evidence="8">The sequence shown here is derived from an EMBL/GenBank/DDBJ whole genome shotgun (WGS) entry which is preliminary data.</text>
</comment>
<keyword evidence="6" id="KW-0460">Magnesium</keyword>
<dbReference type="InterPro" id="IPR004808">
    <property type="entry name" value="AP_endonuc_1"/>
</dbReference>
<dbReference type="PANTHER" id="PTHR43250:SF2">
    <property type="entry name" value="EXODEOXYRIBONUCLEASE III"/>
    <property type="match status" value="1"/>
</dbReference>
<evidence type="ECO:0000256" key="2">
    <source>
        <dbReference type="ARBA" id="ARBA00001946"/>
    </source>
</evidence>
<dbReference type="InterPro" id="IPR020847">
    <property type="entry name" value="AP_endonuclease_F1_BS"/>
</dbReference>
<evidence type="ECO:0000256" key="3">
    <source>
        <dbReference type="ARBA" id="ARBA00007092"/>
    </source>
</evidence>
<accession>A0ABT5YM61</accession>
<dbReference type="Proteomes" id="UP001215503">
    <property type="component" value="Unassembled WGS sequence"/>
</dbReference>
<name>A0ABT5YM61_9PROT</name>
<dbReference type="PROSITE" id="PS00728">
    <property type="entry name" value="AP_NUCLEASE_F1_3"/>
    <property type="match status" value="1"/>
</dbReference>
<feature type="domain" description="Endonuclease/exonuclease/phosphatase" evidence="7">
    <location>
        <begin position="6"/>
        <end position="259"/>
    </location>
</feature>
<sequence length="268" mass="30573">MSLRIVSWNVNSIRQRLDHVARFVAEWQPDVLCLQETKVRDENFPASDLAEMGFTHQVIRGQKAYNGVAILSRLPFEAQDHRIWCSKDDKRHLSVTLAGGSAGPIELHNFYVPSGGPTPDREANDKFGHKLDFLEEMAAWARVHARGRRLLLVGDLNVAPLENDVWNHKRLVRSVGHTPMESERMANLLEAGALTDVGRHFVPPDQPLYTWWGYRFPQSLERNYGWRLDHALASEPLHDALVRMEVVKATRAWEKPSDHVPLLVEIAT</sequence>
<organism evidence="8 9">
    <name type="scientific">Aquibaculum arenosum</name>
    <dbReference type="NCBI Taxonomy" id="3032591"/>
    <lineage>
        <taxon>Bacteria</taxon>
        <taxon>Pseudomonadati</taxon>
        <taxon>Pseudomonadota</taxon>
        <taxon>Alphaproteobacteria</taxon>
        <taxon>Rhodospirillales</taxon>
        <taxon>Rhodovibrionaceae</taxon>
        <taxon>Aquibaculum</taxon>
    </lineage>
</organism>